<keyword evidence="1" id="KW-0472">Membrane</keyword>
<keyword evidence="1" id="KW-1133">Transmembrane helix</keyword>
<dbReference type="OrthoDB" id="2935100at2"/>
<proteinExistence type="predicted"/>
<dbReference type="GeneID" id="35804123"/>
<feature type="transmembrane region" description="Helical" evidence="1">
    <location>
        <begin position="37"/>
        <end position="55"/>
    </location>
</feature>
<dbReference type="AlphaFoldDB" id="A0A2S8R6W6"/>
<evidence type="ECO:0000313" key="3">
    <source>
        <dbReference type="Proteomes" id="UP000239720"/>
    </source>
</evidence>
<dbReference type="RefSeq" id="WP_003516155.1">
    <property type="nucleotide sequence ID" value="NZ_NEMB01000003.1"/>
</dbReference>
<gene>
    <name evidence="2" type="ORF">B9R14_01280</name>
</gene>
<reference evidence="2 3" key="1">
    <citation type="journal article" date="2018" name="Syst. Appl. Microbiol.">
        <title>Characterization and high-quality draft genome sequence of Herbivorax saccincola A7, an anaerobic, alkaliphilic, thermophilic, cellulolytic, and xylanolytic bacterium.</title>
        <authorList>
            <person name="Aikawa S."/>
            <person name="Baramee S."/>
            <person name="Sermsathanaswadi J."/>
            <person name="Thianheng P."/>
            <person name="Tachaapaikoon C."/>
            <person name="Shikata A."/>
            <person name="Waeonukul R."/>
            <person name="Pason P."/>
            <person name="Ratanakhanokchai K."/>
            <person name="Kosugi A."/>
        </authorList>
    </citation>
    <scope>NUCLEOTIDE SEQUENCE [LARGE SCALE GENOMIC DNA]</scope>
    <source>
        <strain evidence="2 3">A7</strain>
    </source>
</reference>
<protein>
    <submittedName>
        <fullName evidence="2">Uncharacterized protein</fullName>
    </submittedName>
</protein>
<evidence type="ECO:0000256" key="1">
    <source>
        <dbReference type="SAM" id="Phobius"/>
    </source>
</evidence>
<dbReference type="EMBL" id="NEMB01000003">
    <property type="protein sequence ID" value="PQQ65532.1"/>
    <property type="molecule type" value="Genomic_DNA"/>
</dbReference>
<name>A0A2S8R6W6_9FIRM</name>
<sequence length="244" mass="28180">MKPKKILKLAALNIGIVLFNIILFGVVGIQLNGADALRTAAGGAAIFLSISFFLYGNYTLLSQNDTQININEIDDYRDCIIALNQSYGKKAFDESITTIKEQVERFKKKKEKIFEILGQKFDVIDKVYEKFKTTIFDVEYVFLSNIKAILSKINAFDEEDYERLCRDISQKKFSDEVIASKKNIYKEYFIFVKNAIEDNEEIIIKLDALLLEISKHSTIEAGEIENMKEIKEMDELIKKSRYYI</sequence>
<accession>A0A2S8R6W6</accession>
<dbReference type="Proteomes" id="UP000239720">
    <property type="component" value="Unassembled WGS sequence"/>
</dbReference>
<keyword evidence="1" id="KW-0812">Transmembrane</keyword>
<comment type="caution">
    <text evidence="2">The sequence shown here is derived from an EMBL/GenBank/DDBJ whole genome shotgun (WGS) entry which is preliminary data.</text>
</comment>
<feature type="transmembrane region" description="Helical" evidence="1">
    <location>
        <begin position="12"/>
        <end position="31"/>
    </location>
</feature>
<evidence type="ECO:0000313" key="2">
    <source>
        <dbReference type="EMBL" id="PQQ65532.1"/>
    </source>
</evidence>
<organism evidence="2 3">
    <name type="scientific">Acetivibrio saccincola</name>
    <dbReference type="NCBI Taxonomy" id="1677857"/>
    <lineage>
        <taxon>Bacteria</taxon>
        <taxon>Bacillati</taxon>
        <taxon>Bacillota</taxon>
        <taxon>Clostridia</taxon>
        <taxon>Eubacteriales</taxon>
        <taxon>Oscillospiraceae</taxon>
        <taxon>Acetivibrio</taxon>
    </lineage>
</organism>